<dbReference type="EMBL" id="KQ246886">
    <property type="protein sequence ID" value="KNC72530.1"/>
    <property type="molecule type" value="Genomic_DNA"/>
</dbReference>
<evidence type="ECO:0000313" key="3">
    <source>
        <dbReference type="Proteomes" id="UP000054560"/>
    </source>
</evidence>
<accession>A0A0L0F738</accession>
<feature type="non-terminal residue" evidence="2">
    <location>
        <position position="1"/>
    </location>
</feature>
<dbReference type="Proteomes" id="UP000054560">
    <property type="component" value="Unassembled WGS sequence"/>
</dbReference>
<sequence length="137" mass="14392">KAAAPPPGTNPASAKRKTGIPEIDTTQESAAKRTNIDPAEEDEDIHSQDDEETETDQAPKGKDSATTETVSMGAWSVSVSASSCEWISSSSSAGSMLVLLAALYIPPVSQSCVSPMWMCTCVITEDTFQLNHGCVAV</sequence>
<protein>
    <submittedName>
        <fullName evidence="2">Uncharacterized protein</fullName>
    </submittedName>
</protein>
<dbReference type="RefSeq" id="XP_014146432.1">
    <property type="nucleotide sequence ID" value="XM_014290957.1"/>
</dbReference>
<name>A0A0L0F738_9EUKA</name>
<organism evidence="2 3">
    <name type="scientific">Sphaeroforma arctica JP610</name>
    <dbReference type="NCBI Taxonomy" id="667725"/>
    <lineage>
        <taxon>Eukaryota</taxon>
        <taxon>Ichthyosporea</taxon>
        <taxon>Ichthyophonida</taxon>
        <taxon>Sphaeroforma</taxon>
    </lineage>
</organism>
<reference evidence="2 3" key="1">
    <citation type="submission" date="2011-02" db="EMBL/GenBank/DDBJ databases">
        <title>The Genome Sequence of Sphaeroforma arctica JP610.</title>
        <authorList>
            <consortium name="The Broad Institute Genome Sequencing Platform"/>
            <person name="Russ C."/>
            <person name="Cuomo C."/>
            <person name="Young S.K."/>
            <person name="Zeng Q."/>
            <person name="Gargeya S."/>
            <person name="Alvarado L."/>
            <person name="Berlin A."/>
            <person name="Chapman S.B."/>
            <person name="Chen Z."/>
            <person name="Freedman E."/>
            <person name="Gellesch M."/>
            <person name="Goldberg J."/>
            <person name="Griggs A."/>
            <person name="Gujja S."/>
            <person name="Heilman E."/>
            <person name="Heiman D."/>
            <person name="Howarth C."/>
            <person name="Mehta T."/>
            <person name="Neiman D."/>
            <person name="Pearson M."/>
            <person name="Roberts A."/>
            <person name="Saif S."/>
            <person name="Shea T."/>
            <person name="Shenoy N."/>
            <person name="Sisk P."/>
            <person name="Stolte C."/>
            <person name="Sykes S."/>
            <person name="White J."/>
            <person name="Yandava C."/>
            <person name="Burger G."/>
            <person name="Gray M.W."/>
            <person name="Holland P.W.H."/>
            <person name="King N."/>
            <person name="Lang F.B.F."/>
            <person name="Roger A.J."/>
            <person name="Ruiz-Trillo I."/>
            <person name="Haas B."/>
            <person name="Nusbaum C."/>
            <person name="Birren B."/>
        </authorList>
    </citation>
    <scope>NUCLEOTIDE SEQUENCE [LARGE SCALE GENOMIC DNA]</scope>
    <source>
        <strain evidence="2 3">JP610</strain>
    </source>
</reference>
<keyword evidence="3" id="KW-1185">Reference proteome</keyword>
<proteinExistence type="predicted"/>
<gene>
    <name evidence="2" type="ORF">SARC_14912</name>
</gene>
<feature type="region of interest" description="Disordered" evidence="1">
    <location>
        <begin position="1"/>
        <end position="69"/>
    </location>
</feature>
<evidence type="ECO:0000313" key="2">
    <source>
        <dbReference type="EMBL" id="KNC72530.1"/>
    </source>
</evidence>
<evidence type="ECO:0000256" key="1">
    <source>
        <dbReference type="SAM" id="MobiDB-lite"/>
    </source>
</evidence>
<dbReference type="AlphaFoldDB" id="A0A0L0F738"/>
<feature type="compositionally biased region" description="Acidic residues" evidence="1">
    <location>
        <begin position="38"/>
        <end position="55"/>
    </location>
</feature>
<dbReference type="GeneID" id="25915416"/>